<dbReference type="PANTHER" id="PTHR33164:SF43">
    <property type="entry name" value="HTH-TYPE TRANSCRIPTIONAL REPRESSOR YETL"/>
    <property type="match status" value="1"/>
</dbReference>
<dbReference type="SUPFAM" id="SSF46785">
    <property type="entry name" value="Winged helix' DNA-binding domain"/>
    <property type="match status" value="1"/>
</dbReference>
<reference evidence="2 3" key="1">
    <citation type="journal article" date="2008" name="Proc. Natl. Acad. Sci. U.S.A.">
        <title>Niche adaptation and genome expansion in the chlorophyll d-producing cyanobacterium Acaryochloris marina.</title>
        <authorList>
            <person name="Swingley W.D."/>
            <person name="Chen M."/>
            <person name="Cheung P.C."/>
            <person name="Conrad A.L."/>
            <person name="Dejesa L.C."/>
            <person name="Hao J."/>
            <person name="Honchak B.M."/>
            <person name="Karbach L.E."/>
            <person name="Kurdoglu A."/>
            <person name="Lahiri S."/>
            <person name="Mastrian S.D."/>
            <person name="Miyashita H."/>
            <person name="Page L."/>
            <person name="Ramakrishna P."/>
            <person name="Satoh S."/>
            <person name="Sattley W.M."/>
            <person name="Shimada Y."/>
            <person name="Taylor H.L."/>
            <person name="Tomo T."/>
            <person name="Tsuchiya T."/>
            <person name="Wang Z.T."/>
            <person name="Raymond J."/>
            <person name="Mimuro M."/>
            <person name="Blankenship R.E."/>
            <person name="Touchman J.W."/>
        </authorList>
    </citation>
    <scope>NUCLEOTIDE SEQUENCE [LARGE SCALE GENOMIC DNA]</scope>
    <source>
        <strain evidence="3">MBIC 11017</strain>
    </source>
</reference>
<dbReference type="InterPro" id="IPR000835">
    <property type="entry name" value="HTH_MarR-typ"/>
</dbReference>
<dbReference type="PANTHER" id="PTHR33164">
    <property type="entry name" value="TRANSCRIPTIONAL REGULATOR, MARR FAMILY"/>
    <property type="match status" value="1"/>
</dbReference>
<sequence>MAKTSQDATDTPLRQRLGIGLEKISMVLKSQAWHDANLQGLTPTQGKILTLLRDRQPVGMRLSEVADVLGITSPTASDAVAVLSKKGLVDKQRSTEDARAISITLSAQGIQQAEQVMGWSDFLLSAIDDLTEFEQEIFLKGLIKIIRSLQAEGYITVSRMCLTCQFFHPNQYPDSQHPHHCGFVDAPFGDRDLRIDCPDQLPEEAEV</sequence>
<evidence type="ECO:0000259" key="1">
    <source>
        <dbReference type="PROSITE" id="PS50995"/>
    </source>
</evidence>
<dbReference type="InterPro" id="IPR011991">
    <property type="entry name" value="ArsR-like_HTH"/>
</dbReference>
<dbReference type="InterPro" id="IPR039422">
    <property type="entry name" value="MarR/SlyA-like"/>
</dbReference>
<evidence type="ECO:0000313" key="2">
    <source>
        <dbReference type="EMBL" id="ABW27399.1"/>
    </source>
</evidence>
<dbReference type="InterPro" id="IPR036390">
    <property type="entry name" value="WH_DNA-bd_sf"/>
</dbReference>
<dbReference type="HOGENOM" id="CLU_089893_0_0_3"/>
<dbReference type="eggNOG" id="COG1846">
    <property type="taxonomic scope" value="Bacteria"/>
</dbReference>
<dbReference type="OrthoDB" id="9783504at2"/>
<dbReference type="EMBL" id="CP000828">
    <property type="protein sequence ID" value="ABW27399.1"/>
    <property type="molecule type" value="Genomic_DNA"/>
</dbReference>
<dbReference type="SMART" id="SM00347">
    <property type="entry name" value="HTH_MARR"/>
    <property type="match status" value="1"/>
</dbReference>
<dbReference type="Proteomes" id="UP000000268">
    <property type="component" value="Chromosome"/>
</dbReference>
<dbReference type="AlphaFoldDB" id="B0C352"/>
<accession>B0C352</accession>
<organism evidence="2 3">
    <name type="scientific">Acaryochloris marina (strain MBIC 11017)</name>
    <dbReference type="NCBI Taxonomy" id="329726"/>
    <lineage>
        <taxon>Bacteria</taxon>
        <taxon>Bacillati</taxon>
        <taxon>Cyanobacteriota</taxon>
        <taxon>Cyanophyceae</taxon>
        <taxon>Acaryochloridales</taxon>
        <taxon>Acaryochloridaceae</taxon>
        <taxon>Acaryochloris</taxon>
    </lineage>
</organism>
<dbReference type="RefSeq" id="WP_012162868.1">
    <property type="nucleotide sequence ID" value="NC_009925.1"/>
</dbReference>
<dbReference type="CDD" id="cd00090">
    <property type="entry name" value="HTH_ARSR"/>
    <property type="match status" value="1"/>
</dbReference>
<name>B0C352_ACAM1</name>
<proteinExistence type="predicted"/>
<dbReference type="STRING" id="329726.AM1_2389"/>
<dbReference type="Gene3D" id="1.10.10.10">
    <property type="entry name" value="Winged helix-like DNA-binding domain superfamily/Winged helix DNA-binding domain"/>
    <property type="match status" value="1"/>
</dbReference>
<dbReference type="Pfam" id="PF01047">
    <property type="entry name" value="MarR"/>
    <property type="match status" value="1"/>
</dbReference>
<gene>
    <name evidence="2" type="ordered locus">AM1_2389</name>
</gene>
<dbReference type="GO" id="GO:0003700">
    <property type="term" value="F:DNA-binding transcription factor activity"/>
    <property type="evidence" value="ECO:0007669"/>
    <property type="project" value="InterPro"/>
</dbReference>
<dbReference type="InterPro" id="IPR036388">
    <property type="entry name" value="WH-like_DNA-bd_sf"/>
</dbReference>
<evidence type="ECO:0000313" key="3">
    <source>
        <dbReference type="Proteomes" id="UP000000268"/>
    </source>
</evidence>
<keyword evidence="3" id="KW-1185">Reference proteome</keyword>
<feature type="domain" description="HTH marR-type" evidence="1">
    <location>
        <begin position="14"/>
        <end position="147"/>
    </location>
</feature>
<dbReference type="PROSITE" id="PS50995">
    <property type="entry name" value="HTH_MARR_2"/>
    <property type="match status" value="1"/>
</dbReference>
<dbReference type="GO" id="GO:0006950">
    <property type="term" value="P:response to stress"/>
    <property type="evidence" value="ECO:0007669"/>
    <property type="project" value="TreeGrafter"/>
</dbReference>
<protein>
    <submittedName>
        <fullName evidence="2">Transcriptional regulator, MarR family</fullName>
    </submittedName>
</protein>
<dbReference type="KEGG" id="amr:AM1_2389"/>